<accession>A0A7W5VA77</accession>
<evidence type="ECO:0000313" key="3">
    <source>
        <dbReference type="Proteomes" id="UP000579945"/>
    </source>
</evidence>
<reference evidence="2 3" key="1">
    <citation type="submission" date="2020-08" db="EMBL/GenBank/DDBJ databases">
        <title>Sequencing the genomes of 1000 actinobacteria strains.</title>
        <authorList>
            <person name="Klenk H.-P."/>
        </authorList>
    </citation>
    <scope>NUCLEOTIDE SEQUENCE [LARGE SCALE GENOMIC DNA]</scope>
    <source>
        <strain evidence="2 3">DSM 44320</strain>
    </source>
</reference>
<keyword evidence="3" id="KW-1185">Reference proteome</keyword>
<sequence>MYLKKIIAIVAACAAVSVAAPVHAGTPLPKGFLLGEQAVADDEAEDEGPHDYEDYWGVDNRLKQPFAVPPCSTSVLPGLAAWPKIGLKGRLAARNVQHSTQEFVHSVEQVILYSSAKNAERAMREFKAGWERCRKGRKNAQGDVFRRSLTGTALGDQAWKSRGTSTGVDQDDAAVIVRRANAVIVYLHPRDGKPSPKDFPPLVASARTMLAKICQVAACG</sequence>
<dbReference type="AlphaFoldDB" id="A0A7W5VA77"/>
<feature type="chain" id="PRO_5031485400" description="PknH-like extracellular domain-containing protein" evidence="1">
    <location>
        <begin position="25"/>
        <end position="220"/>
    </location>
</feature>
<dbReference type="EMBL" id="JACIBV010000002">
    <property type="protein sequence ID" value="MBB3733497.1"/>
    <property type="molecule type" value="Genomic_DNA"/>
</dbReference>
<gene>
    <name evidence="2" type="ORF">FHR33_009444</name>
</gene>
<dbReference type="RefSeq" id="WP_183661827.1">
    <property type="nucleotide sequence ID" value="NZ_JACIBV010000002.1"/>
</dbReference>
<comment type="caution">
    <text evidence="2">The sequence shown here is derived from an EMBL/GenBank/DDBJ whole genome shotgun (WGS) entry which is preliminary data.</text>
</comment>
<organism evidence="2 3">
    <name type="scientific">Nonomuraea dietziae</name>
    <dbReference type="NCBI Taxonomy" id="65515"/>
    <lineage>
        <taxon>Bacteria</taxon>
        <taxon>Bacillati</taxon>
        <taxon>Actinomycetota</taxon>
        <taxon>Actinomycetes</taxon>
        <taxon>Streptosporangiales</taxon>
        <taxon>Streptosporangiaceae</taxon>
        <taxon>Nonomuraea</taxon>
    </lineage>
</organism>
<feature type="signal peptide" evidence="1">
    <location>
        <begin position="1"/>
        <end position="24"/>
    </location>
</feature>
<evidence type="ECO:0008006" key="4">
    <source>
        <dbReference type="Google" id="ProtNLM"/>
    </source>
</evidence>
<dbReference type="GeneID" id="95395445"/>
<name>A0A7W5VA77_9ACTN</name>
<evidence type="ECO:0000256" key="1">
    <source>
        <dbReference type="SAM" id="SignalP"/>
    </source>
</evidence>
<dbReference type="Proteomes" id="UP000579945">
    <property type="component" value="Unassembled WGS sequence"/>
</dbReference>
<protein>
    <recommendedName>
        <fullName evidence="4">PknH-like extracellular domain-containing protein</fullName>
    </recommendedName>
</protein>
<keyword evidence="1" id="KW-0732">Signal</keyword>
<evidence type="ECO:0000313" key="2">
    <source>
        <dbReference type="EMBL" id="MBB3733497.1"/>
    </source>
</evidence>
<proteinExistence type="predicted"/>